<dbReference type="Gene3D" id="6.10.250.90">
    <property type="match status" value="1"/>
</dbReference>
<proteinExistence type="predicted"/>
<accession>A0A5J4T8C6</accession>
<reference evidence="2 3" key="1">
    <citation type="submission" date="2019-03" db="EMBL/GenBank/DDBJ databases">
        <title>Single cell metagenomics reveals metabolic interactions within the superorganism composed of flagellate Streblomastix strix and complex community of Bacteroidetes bacteria on its surface.</title>
        <authorList>
            <person name="Treitli S.C."/>
            <person name="Kolisko M."/>
            <person name="Husnik F."/>
            <person name="Keeling P."/>
            <person name="Hampl V."/>
        </authorList>
    </citation>
    <scope>NUCLEOTIDE SEQUENCE [LARGE SCALE GENOMIC DNA]</scope>
    <source>
        <strain evidence="2">ST1C</strain>
    </source>
</reference>
<evidence type="ECO:0000313" key="2">
    <source>
        <dbReference type="EMBL" id="KAA6354093.1"/>
    </source>
</evidence>
<dbReference type="OrthoDB" id="331602at2759"/>
<gene>
    <name evidence="2" type="ORF">EZS28_050380</name>
</gene>
<dbReference type="SUPFAM" id="SSF75704">
    <property type="entry name" value="Mitotic arrest deficient-like 1, Mad1"/>
    <property type="match status" value="1"/>
</dbReference>
<protein>
    <submittedName>
        <fullName evidence="2">Uncharacterized protein</fullName>
    </submittedName>
</protein>
<keyword evidence="1" id="KW-0175">Coiled coil</keyword>
<comment type="caution">
    <text evidence="2">The sequence shown here is derived from an EMBL/GenBank/DDBJ whole genome shotgun (WGS) entry which is preliminary data.</text>
</comment>
<feature type="coiled-coil region" evidence="1">
    <location>
        <begin position="28"/>
        <end position="62"/>
    </location>
</feature>
<dbReference type="Proteomes" id="UP000324800">
    <property type="component" value="Unassembled WGS sequence"/>
</dbReference>
<evidence type="ECO:0000256" key="1">
    <source>
        <dbReference type="SAM" id="Coils"/>
    </source>
</evidence>
<sequence length="128" mass="14867">KRLGRGEFNAETTKVIHLTKNPQTKIIEDGYKKEIEQLQQENMRIKTQLDCALEQIDQINKKQYELNNSKEDNVQNKDKGIMDKNVDKDSGKQLIRLQNENETLKKEVAELNKQLQSVISGVWLLLTT</sequence>
<feature type="coiled-coil region" evidence="1">
    <location>
        <begin position="94"/>
        <end position="121"/>
    </location>
</feature>
<organism evidence="2 3">
    <name type="scientific">Streblomastix strix</name>
    <dbReference type="NCBI Taxonomy" id="222440"/>
    <lineage>
        <taxon>Eukaryota</taxon>
        <taxon>Metamonada</taxon>
        <taxon>Preaxostyla</taxon>
        <taxon>Oxymonadida</taxon>
        <taxon>Streblomastigidae</taxon>
        <taxon>Streblomastix</taxon>
    </lineage>
</organism>
<feature type="non-terminal residue" evidence="2">
    <location>
        <position position="1"/>
    </location>
</feature>
<name>A0A5J4T8C6_9EUKA</name>
<evidence type="ECO:0000313" key="3">
    <source>
        <dbReference type="Proteomes" id="UP000324800"/>
    </source>
</evidence>
<dbReference type="AlphaFoldDB" id="A0A5J4T8C6"/>
<dbReference type="EMBL" id="SNRW01036925">
    <property type="protein sequence ID" value="KAA6354093.1"/>
    <property type="molecule type" value="Genomic_DNA"/>
</dbReference>